<keyword evidence="5 11" id="KW-0812">Transmembrane</keyword>
<evidence type="ECO:0000256" key="14">
    <source>
        <dbReference type="SAM" id="SignalP"/>
    </source>
</evidence>
<reference evidence="17 18" key="1">
    <citation type="submission" date="2016-03" db="EMBL/GenBank/DDBJ databases">
        <title>Draft genome sequence of Acetobacter malorum CECT 7742, a strain isolated from strawberry vinegar.</title>
        <authorList>
            <person name="Sainz F."/>
            <person name="Mas A."/>
            <person name="Torija M.J."/>
        </authorList>
    </citation>
    <scope>NUCLEOTIDE SEQUENCE [LARGE SCALE GENOMIC DNA]</scope>
    <source>
        <strain evidence="17 18">CECT 7742</strain>
    </source>
</reference>
<keyword evidence="9 11" id="KW-0472">Membrane</keyword>
<dbReference type="Pfam" id="PF00593">
    <property type="entry name" value="TonB_dep_Rec_b-barrel"/>
    <property type="match status" value="1"/>
</dbReference>
<evidence type="ECO:0000256" key="8">
    <source>
        <dbReference type="ARBA" id="ARBA00023077"/>
    </source>
</evidence>
<dbReference type="AlphaFoldDB" id="A0A177G7H1"/>
<keyword evidence="8 12" id="KW-0798">TonB box</keyword>
<feature type="chain" id="PRO_5008061671" evidence="14">
    <location>
        <begin position="23"/>
        <end position="809"/>
    </location>
</feature>
<dbReference type="InterPro" id="IPR036942">
    <property type="entry name" value="Beta-barrel_TonB_sf"/>
</dbReference>
<evidence type="ECO:0000256" key="12">
    <source>
        <dbReference type="RuleBase" id="RU003357"/>
    </source>
</evidence>
<sequence>MRSVSFYALLTATAFSATNALAAPAAKPRASAARPRPHHPMTTTAATAAKTPEEVLVRASSIVRAAHTIDKTTRDQQKIPQAITRIDKRVLEAEHIDSLTQAARLVPTLQVNSLNPLNTTVNIRGLGANGTTSTAGLEGGVAVYMDGVYRARPAAVFSAVPDLTGIDVVRGPAGTEGGMSATAGSVSLSSALPSFKREIYGEAGTGNFGYYRWMAGMSSRLFNSDKVAFRLSALGTGNEGWVKNPYGDGNFNATTTRSFRAQILAKPTDDFSIRIIGDYAHFTQAGQAFGLVTALRTLANGAPLPGNLWQRAANVGYSVPTPSNAPYTAERNSLSALTQEDMGLSAEMNWDVSRNVRLSSITAFRWYNWDPHSDADGLGVSVYDNMVQAVNQRQFTQELKASGHTRLVDWTVGGFYMWQENDVHFHTVYGNQLSQWTGLGQVGDLALQNLSTGGQAQPTTNDYALYGSATTHLTSKLDLITGIRYDYETKNGSYSQWRLTQNTLSNQPAALAAQAAALRNSYAPEGGLSGHMSNQFVTAQVNLVYQITPHISAYARYARGTKSGGLNLAWLPAGATTVVKAEKDDTAEVGFKTNWLKNRLFLNGALFDIEDHNYQAPTVNTLPSGALTTYYGNVPHARSRGAEIDLHYAPVRNLITSISASYTDATYTNYRNAGCPPELSNLTHCDLSGTRLPFVPKWAISASVQYTHGLGFAGLPNLDGTIGGSYRYSTAINTLTNNSSYGWVQGYGTLNLNAGIKLHDDRLQLNAFIDNATNEKRLYQVTQYASAAGAFGGFVTQPLNFGFILKGRY</sequence>
<dbReference type="PROSITE" id="PS52016">
    <property type="entry name" value="TONB_DEPENDENT_REC_3"/>
    <property type="match status" value="1"/>
</dbReference>
<keyword evidence="14" id="KW-0732">Signal</keyword>
<dbReference type="SUPFAM" id="SSF56935">
    <property type="entry name" value="Porins"/>
    <property type="match status" value="1"/>
</dbReference>
<keyword evidence="3 11" id="KW-1134">Transmembrane beta strand</keyword>
<evidence type="ECO:0000313" key="17">
    <source>
        <dbReference type="EMBL" id="OAG75756.1"/>
    </source>
</evidence>
<feature type="signal peptide" evidence="14">
    <location>
        <begin position="1"/>
        <end position="22"/>
    </location>
</feature>
<evidence type="ECO:0000256" key="13">
    <source>
        <dbReference type="SAM" id="MobiDB-lite"/>
    </source>
</evidence>
<keyword evidence="4" id="KW-0410">Iron transport</keyword>
<dbReference type="EMBL" id="LVHD01000020">
    <property type="protein sequence ID" value="OAG75756.1"/>
    <property type="molecule type" value="Genomic_DNA"/>
</dbReference>
<evidence type="ECO:0000256" key="3">
    <source>
        <dbReference type="ARBA" id="ARBA00022452"/>
    </source>
</evidence>
<keyword evidence="17" id="KW-0675">Receptor</keyword>
<comment type="caution">
    <text evidence="17">The sequence shown here is derived from an EMBL/GenBank/DDBJ whole genome shotgun (WGS) entry which is preliminary data.</text>
</comment>
<proteinExistence type="inferred from homology"/>
<keyword evidence="6" id="KW-0408">Iron</keyword>
<organism evidence="17 18">
    <name type="scientific">Acetobacter malorum</name>
    <dbReference type="NCBI Taxonomy" id="178901"/>
    <lineage>
        <taxon>Bacteria</taxon>
        <taxon>Pseudomonadati</taxon>
        <taxon>Pseudomonadota</taxon>
        <taxon>Alphaproteobacteria</taxon>
        <taxon>Acetobacterales</taxon>
        <taxon>Acetobacteraceae</taxon>
        <taxon>Acetobacter</taxon>
    </lineage>
</organism>
<dbReference type="InterPro" id="IPR039426">
    <property type="entry name" value="TonB-dep_rcpt-like"/>
</dbReference>
<feature type="region of interest" description="Disordered" evidence="13">
    <location>
        <begin position="26"/>
        <end position="48"/>
    </location>
</feature>
<evidence type="ECO:0000256" key="7">
    <source>
        <dbReference type="ARBA" id="ARBA00023065"/>
    </source>
</evidence>
<evidence type="ECO:0000256" key="2">
    <source>
        <dbReference type="ARBA" id="ARBA00022448"/>
    </source>
</evidence>
<keyword evidence="10 11" id="KW-0998">Cell outer membrane</keyword>
<feature type="domain" description="TonB-dependent receptor-like beta-barrel" evidence="15">
    <location>
        <begin position="311"/>
        <end position="771"/>
    </location>
</feature>
<dbReference type="PATRIC" id="fig|178901.16.peg.3247"/>
<evidence type="ECO:0000259" key="15">
    <source>
        <dbReference type="Pfam" id="PF00593"/>
    </source>
</evidence>
<evidence type="ECO:0000256" key="9">
    <source>
        <dbReference type="ARBA" id="ARBA00023136"/>
    </source>
</evidence>
<evidence type="ECO:0000256" key="10">
    <source>
        <dbReference type="ARBA" id="ARBA00023237"/>
    </source>
</evidence>
<keyword evidence="7" id="KW-0406">Ion transport</keyword>
<evidence type="ECO:0000313" key="18">
    <source>
        <dbReference type="Proteomes" id="UP000077349"/>
    </source>
</evidence>
<comment type="similarity">
    <text evidence="11 12">Belongs to the TonB-dependent receptor family.</text>
</comment>
<evidence type="ECO:0000256" key="5">
    <source>
        <dbReference type="ARBA" id="ARBA00022692"/>
    </source>
</evidence>
<dbReference type="InterPro" id="IPR000531">
    <property type="entry name" value="Beta-barrel_TonB"/>
</dbReference>
<protein>
    <submittedName>
        <fullName evidence="17">TonB-dependent receptor</fullName>
    </submittedName>
</protein>
<dbReference type="GO" id="GO:0006826">
    <property type="term" value="P:iron ion transport"/>
    <property type="evidence" value="ECO:0007669"/>
    <property type="project" value="UniProtKB-KW"/>
</dbReference>
<dbReference type="PANTHER" id="PTHR32552:SF81">
    <property type="entry name" value="TONB-DEPENDENT OUTER MEMBRANE RECEPTOR"/>
    <property type="match status" value="1"/>
</dbReference>
<keyword evidence="2 11" id="KW-0813">Transport</keyword>
<accession>A0A177G7H1</accession>
<comment type="subcellular location">
    <subcellularLocation>
        <location evidence="1 11">Cell outer membrane</location>
        <topology evidence="1 11">Multi-pass membrane protein</topology>
    </subcellularLocation>
</comment>
<evidence type="ECO:0000256" key="1">
    <source>
        <dbReference type="ARBA" id="ARBA00004571"/>
    </source>
</evidence>
<evidence type="ECO:0000259" key="16">
    <source>
        <dbReference type="Pfam" id="PF07715"/>
    </source>
</evidence>
<dbReference type="Pfam" id="PF07715">
    <property type="entry name" value="Plug"/>
    <property type="match status" value="1"/>
</dbReference>
<evidence type="ECO:0000256" key="11">
    <source>
        <dbReference type="PROSITE-ProRule" id="PRU01360"/>
    </source>
</evidence>
<dbReference type="PANTHER" id="PTHR32552">
    <property type="entry name" value="FERRICHROME IRON RECEPTOR-RELATED"/>
    <property type="match status" value="1"/>
</dbReference>
<evidence type="ECO:0000256" key="4">
    <source>
        <dbReference type="ARBA" id="ARBA00022496"/>
    </source>
</evidence>
<evidence type="ECO:0000256" key="6">
    <source>
        <dbReference type="ARBA" id="ARBA00023004"/>
    </source>
</evidence>
<gene>
    <name evidence="17" type="ORF">Amal_03057</name>
</gene>
<name>A0A177G7H1_9PROT</name>
<dbReference type="InterPro" id="IPR012910">
    <property type="entry name" value="Plug_dom"/>
</dbReference>
<feature type="domain" description="TonB-dependent receptor plug" evidence="16">
    <location>
        <begin position="76"/>
        <end position="184"/>
    </location>
</feature>
<dbReference type="Gene3D" id="2.40.170.20">
    <property type="entry name" value="TonB-dependent receptor, beta-barrel domain"/>
    <property type="match status" value="1"/>
</dbReference>
<dbReference type="GO" id="GO:0009279">
    <property type="term" value="C:cell outer membrane"/>
    <property type="evidence" value="ECO:0007669"/>
    <property type="project" value="UniProtKB-SubCell"/>
</dbReference>
<dbReference type="Proteomes" id="UP000077349">
    <property type="component" value="Unassembled WGS sequence"/>
</dbReference>